<gene>
    <name evidence="2" type="ORF">PUN28_016096</name>
</gene>
<evidence type="ECO:0000313" key="2">
    <source>
        <dbReference type="EMBL" id="KAL0106124.1"/>
    </source>
</evidence>
<evidence type="ECO:0000313" key="3">
    <source>
        <dbReference type="Proteomes" id="UP001430953"/>
    </source>
</evidence>
<reference evidence="2 3" key="1">
    <citation type="submission" date="2023-03" db="EMBL/GenBank/DDBJ databases">
        <title>High recombination rates correlate with genetic variation in Cardiocondyla obscurior ants.</title>
        <authorList>
            <person name="Errbii M."/>
        </authorList>
    </citation>
    <scope>NUCLEOTIDE SEQUENCE [LARGE SCALE GENOMIC DNA]</scope>
    <source>
        <strain evidence="2">Alpha-2009</strain>
        <tissue evidence="2">Whole body</tissue>
    </source>
</reference>
<sequence>MHHGCVPRLRKLEHICVCRSRAFSVSAGISKKKKKKKKNQQKTETKDRVLSSFLSIRGKRRMANAAPQLAFAYLEHVWKYFLRTFEGATYPIDHRDWRLIFNGCSREKKERYANESTSVISA</sequence>
<accession>A0AAW2EUL2</accession>
<organism evidence="2 3">
    <name type="scientific">Cardiocondyla obscurior</name>
    <dbReference type="NCBI Taxonomy" id="286306"/>
    <lineage>
        <taxon>Eukaryota</taxon>
        <taxon>Metazoa</taxon>
        <taxon>Ecdysozoa</taxon>
        <taxon>Arthropoda</taxon>
        <taxon>Hexapoda</taxon>
        <taxon>Insecta</taxon>
        <taxon>Pterygota</taxon>
        <taxon>Neoptera</taxon>
        <taxon>Endopterygota</taxon>
        <taxon>Hymenoptera</taxon>
        <taxon>Apocrita</taxon>
        <taxon>Aculeata</taxon>
        <taxon>Formicoidea</taxon>
        <taxon>Formicidae</taxon>
        <taxon>Myrmicinae</taxon>
        <taxon>Cardiocondyla</taxon>
    </lineage>
</organism>
<proteinExistence type="predicted"/>
<dbReference type="AlphaFoldDB" id="A0AAW2EUL2"/>
<dbReference type="Proteomes" id="UP001430953">
    <property type="component" value="Unassembled WGS sequence"/>
</dbReference>
<name>A0AAW2EUL2_9HYME</name>
<keyword evidence="3" id="KW-1185">Reference proteome</keyword>
<comment type="caution">
    <text evidence="2">The sequence shown here is derived from an EMBL/GenBank/DDBJ whole genome shotgun (WGS) entry which is preliminary data.</text>
</comment>
<evidence type="ECO:0000256" key="1">
    <source>
        <dbReference type="SAM" id="MobiDB-lite"/>
    </source>
</evidence>
<feature type="compositionally biased region" description="Basic residues" evidence="1">
    <location>
        <begin position="30"/>
        <end position="40"/>
    </location>
</feature>
<dbReference type="EMBL" id="JADYXP020000018">
    <property type="protein sequence ID" value="KAL0106124.1"/>
    <property type="molecule type" value="Genomic_DNA"/>
</dbReference>
<protein>
    <submittedName>
        <fullName evidence="2">Uncharacterized protein</fullName>
    </submittedName>
</protein>
<feature type="region of interest" description="Disordered" evidence="1">
    <location>
        <begin position="27"/>
        <end position="46"/>
    </location>
</feature>